<evidence type="ECO:0000313" key="8">
    <source>
        <dbReference type="Proteomes" id="UP001177023"/>
    </source>
</evidence>
<keyword evidence="4 5" id="KW-0472">Membrane</keyword>
<keyword evidence="2 5" id="KW-0812">Transmembrane</keyword>
<feature type="transmembrane region" description="Helical" evidence="5">
    <location>
        <begin position="29"/>
        <end position="49"/>
    </location>
</feature>
<sequence>MVEGDDGNFYCTAYTEEGFTEVQFLFRAYLMPATYLFGILANLINVIVFSHKKMRNQLVNWFFLALSLSDICVLFSSFFVFSLPVYAEASGDPALLRLSAFLIVYSYPIAQTSLTMSVYLTIVVSAHRYLGVCHPFLIRRISNRSVVRGVIAFAVIFAIAFNIPRWLELEYMPCRNNETMSETLVVMPTAVMIGPLYTLIYRNAAYTIIMFFLPFAVLIVLNVRIVNTLRMSHRLRRQMTVQQGSSKSRLSGVKPTEGSIIDKERKGLQMKGAVVLPERRDHGVTIMLVAMTCEFLLFNLLAFTNNILELIGAIGTTPLETLLVEVSSLLVNINGASTIVIYMIFGSKYRTIFLKYLAGSGFSRFVSQNAGAPSLFSMGPNETTQLLVTSTTNDRSRGRRSVPALTAQRSASIVAAEQRKFSMREEVTPAAGRGCLRRSTVSRLGSVPSTATRTYRLDSVPEQPGSPMIAHQISTTSSSSSVIQFQRV</sequence>
<evidence type="ECO:0000256" key="5">
    <source>
        <dbReference type="SAM" id="Phobius"/>
    </source>
</evidence>
<proteinExistence type="predicted"/>
<feature type="non-terminal residue" evidence="7">
    <location>
        <position position="488"/>
    </location>
</feature>
<dbReference type="CDD" id="cd14978">
    <property type="entry name" value="7tmA_FMRFamide_R-like"/>
    <property type="match status" value="1"/>
</dbReference>
<name>A0AA36G7N9_9BILA</name>
<feature type="transmembrane region" description="Helical" evidence="5">
    <location>
        <begin position="204"/>
        <end position="227"/>
    </location>
</feature>
<dbReference type="PROSITE" id="PS50262">
    <property type="entry name" value="G_PROTEIN_RECEP_F1_2"/>
    <property type="match status" value="1"/>
</dbReference>
<dbReference type="Pfam" id="PF00001">
    <property type="entry name" value="7tm_1"/>
    <property type="match status" value="1"/>
</dbReference>
<feature type="domain" description="G-protein coupled receptors family 1 profile" evidence="6">
    <location>
        <begin position="41"/>
        <end position="342"/>
    </location>
</feature>
<keyword evidence="8" id="KW-1185">Reference proteome</keyword>
<dbReference type="Proteomes" id="UP001177023">
    <property type="component" value="Unassembled WGS sequence"/>
</dbReference>
<dbReference type="InterPro" id="IPR000276">
    <property type="entry name" value="GPCR_Rhodpsn"/>
</dbReference>
<evidence type="ECO:0000256" key="1">
    <source>
        <dbReference type="ARBA" id="ARBA00004370"/>
    </source>
</evidence>
<evidence type="ECO:0000259" key="6">
    <source>
        <dbReference type="PROSITE" id="PS50262"/>
    </source>
</evidence>
<feature type="transmembrane region" description="Helical" evidence="5">
    <location>
        <begin position="98"/>
        <end position="124"/>
    </location>
</feature>
<comment type="subcellular location">
    <subcellularLocation>
        <location evidence="1">Membrane</location>
    </subcellularLocation>
</comment>
<dbReference type="PRINTS" id="PR00237">
    <property type="entry name" value="GPCRRHODOPSN"/>
</dbReference>
<dbReference type="AlphaFoldDB" id="A0AA36G7N9"/>
<dbReference type="InterPro" id="IPR052954">
    <property type="entry name" value="GPCR-Ligand_Int"/>
</dbReference>
<protein>
    <recommendedName>
        <fullName evidence="6">G-protein coupled receptors family 1 profile domain-containing protein</fullName>
    </recommendedName>
</protein>
<evidence type="ECO:0000256" key="4">
    <source>
        <dbReference type="ARBA" id="ARBA00023136"/>
    </source>
</evidence>
<feature type="transmembrane region" description="Helical" evidence="5">
    <location>
        <begin position="61"/>
        <end position="86"/>
    </location>
</feature>
<comment type="caution">
    <text evidence="7">The sequence shown here is derived from an EMBL/GenBank/DDBJ whole genome shotgun (WGS) entry which is preliminary data.</text>
</comment>
<organism evidence="7 8">
    <name type="scientific">Mesorhabditis spiculigera</name>
    <dbReference type="NCBI Taxonomy" id="96644"/>
    <lineage>
        <taxon>Eukaryota</taxon>
        <taxon>Metazoa</taxon>
        <taxon>Ecdysozoa</taxon>
        <taxon>Nematoda</taxon>
        <taxon>Chromadorea</taxon>
        <taxon>Rhabditida</taxon>
        <taxon>Rhabditina</taxon>
        <taxon>Rhabditomorpha</taxon>
        <taxon>Rhabditoidea</taxon>
        <taxon>Rhabditidae</taxon>
        <taxon>Mesorhabditinae</taxon>
        <taxon>Mesorhabditis</taxon>
    </lineage>
</organism>
<evidence type="ECO:0000256" key="3">
    <source>
        <dbReference type="ARBA" id="ARBA00022989"/>
    </source>
</evidence>
<dbReference type="SUPFAM" id="SSF81321">
    <property type="entry name" value="Family A G protein-coupled receptor-like"/>
    <property type="match status" value="1"/>
</dbReference>
<evidence type="ECO:0000313" key="7">
    <source>
        <dbReference type="EMBL" id="CAJ0582320.1"/>
    </source>
</evidence>
<evidence type="ECO:0000256" key="2">
    <source>
        <dbReference type="ARBA" id="ARBA00022692"/>
    </source>
</evidence>
<reference evidence="7" key="1">
    <citation type="submission" date="2023-06" db="EMBL/GenBank/DDBJ databases">
        <authorList>
            <person name="Delattre M."/>
        </authorList>
    </citation>
    <scope>NUCLEOTIDE SEQUENCE</scope>
    <source>
        <strain evidence="7">AF72</strain>
    </source>
</reference>
<gene>
    <name evidence="7" type="ORF">MSPICULIGERA_LOCUS20456</name>
</gene>
<dbReference type="PANTHER" id="PTHR46641:SF2">
    <property type="entry name" value="FMRFAMIDE RECEPTOR"/>
    <property type="match status" value="1"/>
</dbReference>
<dbReference type="EMBL" id="CATQJA010002664">
    <property type="protein sequence ID" value="CAJ0582320.1"/>
    <property type="molecule type" value="Genomic_DNA"/>
</dbReference>
<dbReference type="InterPro" id="IPR017452">
    <property type="entry name" value="GPCR_Rhodpsn_7TM"/>
</dbReference>
<feature type="transmembrane region" description="Helical" evidence="5">
    <location>
        <begin position="145"/>
        <end position="163"/>
    </location>
</feature>
<dbReference type="GO" id="GO:0004930">
    <property type="term" value="F:G protein-coupled receptor activity"/>
    <property type="evidence" value="ECO:0007669"/>
    <property type="project" value="InterPro"/>
</dbReference>
<dbReference type="Gene3D" id="1.20.1070.10">
    <property type="entry name" value="Rhodopsin 7-helix transmembrane proteins"/>
    <property type="match status" value="1"/>
</dbReference>
<accession>A0AA36G7N9</accession>
<keyword evidence="3 5" id="KW-1133">Transmembrane helix</keyword>
<dbReference type="GO" id="GO:0016020">
    <property type="term" value="C:membrane"/>
    <property type="evidence" value="ECO:0007669"/>
    <property type="project" value="UniProtKB-SubCell"/>
</dbReference>
<dbReference type="PANTHER" id="PTHR46641">
    <property type="entry name" value="FMRFAMIDE RECEPTOR-RELATED"/>
    <property type="match status" value="1"/>
</dbReference>
<feature type="transmembrane region" description="Helical" evidence="5">
    <location>
        <begin position="322"/>
        <end position="345"/>
    </location>
</feature>